<gene>
    <name evidence="3" type="ORF">SAMN04488695_101172</name>
    <name evidence="2" type="ORF">SAMN05421804_104250</name>
</gene>
<dbReference type="EMBL" id="FOVK01000001">
    <property type="protein sequence ID" value="SFN29120.1"/>
    <property type="molecule type" value="Genomic_DNA"/>
</dbReference>
<dbReference type="RefSeq" id="WP_155953252.1">
    <property type="nucleotide sequence ID" value="NZ_DAMANS010000031.1"/>
</dbReference>
<dbReference type="Proteomes" id="UP000181899">
    <property type="component" value="Unassembled WGS sequence"/>
</dbReference>
<keyword evidence="1" id="KW-0732">Signal</keyword>
<keyword evidence="4" id="KW-1185">Reference proteome</keyword>
<feature type="signal peptide" evidence="1">
    <location>
        <begin position="1"/>
        <end position="18"/>
    </location>
</feature>
<dbReference type="AlphaFoldDB" id="A0A1G8NMJ2"/>
<evidence type="ECO:0000313" key="5">
    <source>
        <dbReference type="Proteomes" id="UP000183255"/>
    </source>
</evidence>
<evidence type="ECO:0000313" key="2">
    <source>
        <dbReference type="EMBL" id="SDI81479.1"/>
    </source>
</evidence>
<organism evidence="2 5">
    <name type="scientific">Proteiniclasticum ruminis</name>
    <dbReference type="NCBI Taxonomy" id="398199"/>
    <lineage>
        <taxon>Bacteria</taxon>
        <taxon>Bacillati</taxon>
        <taxon>Bacillota</taxon>
        <taxon>Clostridia</taxon>
        <taxon>Eubacteriales</taxon>
        <taxon>Clostridiaceae</taxon>
        <taxon>Proteiniclasticum</taxon>
    </lineage>
</organism>
<evidence type="ECO:0000313" key="3">
    <source>
        <dbReference type="EMBL" id="SFN29120.1"/>
    </source>
</evidence>
<reference evidence="4 5" key="1">
    <citation type="submission" date="2016-10" db="EMBL/GenBank/DDBJ databases">
        <authorList>
            <person name="de Groot N.N."/>
        </authorList>
    </citation>
    <scope>NUCLEOTIDE SEQUENCE [LARGE SCALE GENOMIC DNA]</scope>
    <source>
        <strain evidence="2 5">CGMCC 1.5058</strain>
        <strain evidence="3 4">ML2</strain>
    </source>
</reference>
<evidence type="ECO:0000256" key="1">
    <source>
        <dbReference type="SAM" id="SignalP"/>
    </source>
</evidence>
<dbReference type="Proteomes" id="UP000183255">
    <property type="component" value="Unassembled WGS sequence"/>
</dbReference>
<sequence length="55" mass="6174">MKVCKALVISVLSMAAGALIYKTVTDHKNEIDSFVNEYGEFIEDDLLEPELLVEE</sequence>
<feature type="chain" id="PRO_5038295021" evidence="1">
    <location>
        <begin position="19"/>
        <end position="55"/>
    </location>
</feature>
<dbReference type="eggNOG" id="ENOG502ZH3P">
    <property type="taxonomic scope" value="Bacteria"/>
</dbReference>
<protein>
    <submittedName>
        <fullName evidence="2">Uncharacterized protein</fullName>
    </submittedName>
</protein>
<accession>A0A1G8NMJ2</accession>
<dbReference type="EMBL" id="FNDZ01000004">
    <property type="protein sequence ID" value="SDI81479.1"/>
    <property type="molecule type" value="Genomic_DNA"/>
</dbReference>
<evidence type="ECO:0000313" key="4">
    <source>
        <dbReference type="Proteomes" id="UP000181899"/>
    </source>
</evidence>
<proteinExistence type="predicted"/>
<name>A0A1G8NMJ2_9CLOT</name>